<dbReference type="Gene3D" id="3.30.2410.10">
    <property type="entry name" value="Hect, E3 ligase catalytic domain"/>
    <property type="match status" value="1"/>
</dbReference>
<keyword evidence="3" id="KW-0808">Transferase</keyword>
<protein>
    <recommendedName>
        <fullName evidence="2">HECT-type E3 ubiquitin transferase</fullName>
        <ecNumber evidence="2">2.3.2.26</ecNumber>
    </recommendedName>
</protein>
<dbReference type="EC" id="2.3.2.26" evidence="2"/>
<keyword evidence="4 5" id="KW-0833">Ubl conjugation pathway</keyword>
<sequence>SLSHDDISALIDDIHHYIANRCHSHLSAFIFDGEKTHVHEAFGLMKMIYHVNMMAEDPVPFRNFYSECVTQFLAGPEHNLKNDHRRIVYSFLVDYPFAIDLPVKKTFLRLYQGVEHTNWFKSIQVHRESIVNDALAESYSSHRSFLNPHFYVTFKGEAGIGPGVFREFFTLFSTELWKDKAFVLNEHTGNMWFNSDKDIPLERFYNIGFLIGVGFYHQCPMNLHFPQFLYHLLLGKSIVLRDLASVDPQLYNTMQQHVLDPSLTEEDIEEIAPAFDHMELPSTIKQRKRSGPDHHDISSSKRTKLNCELEVPRRRLNLKNRFEYVEMYLRDAVIDRVSDQLEQFIIGFQKVCGTEYMPLLSSHEFELLLCGIQTVDIADLNRHTMYSGGYSESDPIIQNFWEVLSAFDENDKRLFLKFVTGSFRLPAGGAATIHPPLTVDKLPSRPARPVPNRPSSVPTPPSSGSTQPVALNHLPYVSSCSNELILPPYPDKETLRHKLVQAIAESEEFTQM</sequence>
<dbReference type="Gene3D" id="3.90.1750.10">
    <property type="entry name" value="Hect, E3 ligase catalytic domains"/>
    <property type="match status" value="1"/>
</dbReference>
<dbReference type="PANTHER" id="PTHR45700:SF2">
    <property type="entry name" value="UBIQUITIN-PROTEIN LIGASE E3C"/>
    <property type="match status" value="1"/>
</dbReference>
<dbReference type="PANTHER" id="PTHR45700">
    <property type="entry name" value="UBIQUITIN-PROTEIN LIGASE E3C"/>
    <property type="match status" value="1"/>
</dbReference>
<evidence type="ECO:0000256" key="3">
    <source>
        <dbReference type="ARBA" id="ARBA00022679"/>
    </source>
</evidence>
<dbReference type="InterPro" id="IPR000569">
    <property type="entry name" value="HECT_dom"/>
</dbReference>
<dbReference type="EMBL" id="HACM01005054">
    <property type="protein sequence ID" value="CRZ05496.1"/>
    <property type="molecule type" value="Transcribed_RNA"/>
</dbReference>
<dbReference type="PROSITE" id="PS50237">
    <property type="entry name" value="HECT"/>
    <property type="match status" value="1"/>
</dbReference>
<feature type="non-terminal residue" evidence="8">
    <location>
        <position position="1"/>
    </location>
</feature>
<dbReference type="AlphaFoldDB" id="A0A0H5QV74"/>
<feature type="compositionally biased region" description="Pro residues" evidence="6">
    <location>
        <begin position="446"/>
        <end position="461"/>
    </location>
</feature>
<evidence type="ECO:0000256" key="6">
    <source>
        <dbReference type="SAM" id="MobiDB-lite"/>
    </source>
</evidence>
<evidence type="ECO:0000313" key="8">
    <source>
        <dbReference type="EMBL" id="CRZ05496.1"/>
    </source>
</evidence>
<evidence type="ECO:0000256" key="4">
    <source>
        <dbReference type="ARBA" id="ARBA00022786"/>
    </source>
</evidence>
<dbReference type="InterPro" id="IPR044611">
    <property type="entry name" value="E3A/B/C-like"/>
</dbReference>
<dbReference type="GO" id="GO:0000209">
    <property type="term" value="P:protein polyubiquitination"/>
    <property type="evidence" value="ECO:0007669"/>
    <property type="project" value="InterPro"/>
</dbReference>
<evidence type="ECO:0000256" key="2">
    <source>
        <dbReference type="ARBA" id="ARBA00012485"/>
    </source>
</evidence>
<feature type="active site" description="Glycyl thioester intermediate" evidence="5">
    <location>
        <position position="480"/>
    </location>
</feature>
<dbReference type="Pfam" id="PF00632">
    <property type="entry name" value="HECT"/>
    <property type="match status" value="1"/>
</dbReference>
<comment type="catalytic activity">
    <reaction evidence="1">
        <text>S-ubiquitinyl-[E2 ubiquitin-conjugating enzyme]-L-cysteine + [acceptor protein]-L-lysine = [E2 ubiquitin-conjugating enzyme]-L-cysteine + N(6)-ubiquitinyl-[acceptor protein]-L-lysine.</text>
        <dbReference type="EC" id="2.3.2.26"/>
    </reaction>
</comment>
<dbReference type="GO" id="GO:0006511">
    <property type="term" value="P:ubiquitin-dependent protein catabolic process"/>
    <property type="evidence" value="ECO:0007669"/>
    <property type="project" value="TreeGrafter"/>
</dbReference>
<dbReference type="SUPFAM" id="SSF56204">
    <property type="entry name" value="Hect, E3 ligase catalytic domain"/>
    <property type="match status" value="1"/>
</dbReference>
<feature type="domain" description="HECT" evidence="7">
    <location>
        <begin position="142"/>
        <end position="512"/>
    </location>
</feature>
<evidence type="ECO:0000259" key="7">
    <source>
        <dbReference type="PROSITE" id="PS50237"/>
    </source>
</evidence>
<dbReference type="InterPro" id="IPR035983">
    <property type="entry name" value="Hect_E3_ubiquitin_ligase"/>
</dbReference>
<dbReference type="SMART" id="SM00119">
    <property type="entry name" value="HECTc"/>
    <property type="match status" value="1"/>
</dbReference>
<reference evidence="8" key="1">
    <citation type="submission" date="2015-04" db="EMBL/GenBank/DDBJ databases">
        <title>The genome sequence of the plant pathogenic Rhizarian Plasmodiophora brassicae reveals insights in its biotrophic life cycle and the origin of chitin synthesis.</title>
        <authorList>
            <person name="Schwelm A."/>
            <person name="Fogelqvist J."/>
            <person name="Knaust A."/>
            <person name="Julke S."/>
            <person name="Lilja T."/>
            <person name="Dhandapani V."/>
            <person name="Bonilla-Rosso G."/>
            <person name="Karlsson M."/>
            <person name="Shevchenko A."/>
            <person name="Choi S.R."/>
            <person name="Kim H.G."/>
            <person name="Park J.Y."/>
            <person name="Lim Y.P."/>
            <person name="Ludwig-Muller J."/>
            <person name="Dixelius C."/>
        </authorList>
    </citation>
    <scope>NUCLEOTIDE SEQUENCE</scope>
    <source>
        <tissue evidence="8">Potato root galls</tissue>
    </source>
</reference>
<feature type="region of interest" description="Disordered" evidence="6">
    <location>
        <begin position="436"/>
        <end position="469"/>
    </location>
</feature>
<organism evidence="8">
    <name type="scientific">Spongospora subterranea</name>
    <dbReference type="NCBI Taxonomy" id="70186"/>
    <lineage>
        <taxon>Eukaryota</taxon>
        <taxon>Sar</taxon>
        <taxon>Rhizaria</taxon>
        <taxon>Endomyxa</taxon>
        <taxon>Phytomyxea</taxon>
        <taxon>Plasmodiophorida</taxon>
        <taxon>Plasmodiophoridae</taxon>
        <taxon>Spongospora</taxon>
    </lineage>
</organism>
<proteinExistence type="predicted"/>
<name>A0A0H5QV74_9EUKA</name>
<evidence type="ECO:0000256" key="5">
    <source>
        <dbReference type="PROSITE-ProRule" id="PRU00104"/>
    </source>
</evidence>
<dbReference type="GO" id="GO:0061630">
    <property type="term" value="F:ubiquitin protein ligase activity"/>
    <property type="evidence" value="ECO:0007669"/>
    <property type="project" value="UniProtKB-EC"/>
</dbReference>
<dbReference type="Gene3D" id="3.30.2160.10">
    <property type="entry name" value="Hect, E3 ligase catalytic domain"/>
    <property type="match status" value="1"/>
</dbReference>
<accession>A0A0H5QV74</accession>
<evidence type="ECO:0000256" key="1">
    <source>
        <dbReference type="ARBA" id="ARBA00000885"/>
    </source>
</evidence>